<gene>
    <name evidence="3" type="primary">svi5668</name>
</gene>
<evidence type="ECO:0000256" key="1">
    <source>
        <dbReference type="SAM" id="MobiDB-lite"/>
    </source>
</evidence>
<dbReference type="PANTHER" id="PTHR48079">
    <property type="entry name" value="PROTEIN YEEZ"/>
    <property type="match status" value="1"/>
</dbReference>
<dbReference type="InterPro" id="IPR001509">
    <property type="entry name" value="Epimerase_deHydtase"/>
</dbReference>
<accession>A0A891G472</accession>
<dbReference type="GO" id="GO:0005737">
    <property type="term" value="C:cytoplasm"/>
    <property type="evidence" value="ECO:0007669"/>
    <property type="project" value="TreeGrafter"/>
</dbReference>
<feature type="domain" description="NAD-dependent epimerase/dehydratase" evidence="2">
    <location>
        <begin position="30"/>
        <end position="235"/>
    </location>
</feature>
<evidence type="ECO:0000313" key="3">
    <source>
        <dbReference type="EMBL" id="QRK17809.1"/>
    </source>
</evidence>
<dbReference type="EMBL" id="MW238537">
    <property type="protein sequence ID" value="QRK17809.1"/>
    <property type="molecule type" value="Genomic_DNA"/>
</dbReference>
<proteinExistence type="predicted"/>
<dbReference type="GO" id="GO:0004029">
    <property type="term" value="F:aldehyde dehydrogenase (NAD+) activity"/>
    <property type="evidence" value="ECO:0007669"/>
    <property type="project" value="TreeGrafter"/>
</dbReference>
<feature type="region of interest" description="Disordered" evidence="1">
    <location>
        <begin position="1"/>
        <end position="21"/>
    </location>
</feature>
<protein>
    <submittedName>
        <fullName evidence="3">Svi5668</fullName>
    </submittedName>
</protein>
<dbReference type="InterPro" id="IPR036291">
    <property type="entry name" value="NAD(P)-bd_dom_sf"/>
</dbReference>
<sequence>MSRPVPVAPAPERLSTAGAAPYGPPADRRILVTGSTGFIGGRVAAAARTLPGARLVVAGRSTGPAEKDPAVRYVHADLTDSASLYGVCDGIDIVLHCAARVGGPEHSARAVNEEGTRALLAEAERAGVRRFVQVGTASVYGRGVFRNAGPEHLPVVPQSPTSRTRAAAERLVLAAGGTVLRPHLVIGAGDRWVVPGLVRLHQRLAASVDGWRARMSVVDVDDLARAVIAVAVAPQDTCGVWHANHPEPVGCARIFDALVRLLGLPAGTGDIEAGGARRLLAEHPVLLHHLAMLTTDHWFASSRLWRETGCPAGGTFEESLARHASWYREHLATDTAGRPGRTGMPESGRSSGGS</sequence>
<dbReference type="SUPFAM" id="SSF51735">
    <property type="entry name" value="NAD(P)-binding Rossmann-fold domains"/>
    <property type="match status" value="1"/>
</dbReference>
<organism evidence="3">
    <name type="scientific">Streptomyces virginiae</name>
    <name type="common">Streptomyces cinnamonensis</name>
    <dbReference type="NCBI Taxonomy" id="1961"/>
    <lineage>
        <taxon>Bacteria</taxon>
        <taxon>Bacillati</taxon>
        <taxon>Actinomycetota</taxon>
        <taxon>Actinomycetes</taxon>
        <taxon>Kitasatosporales</taxon>
        <taxon>Streptomycetaceae</taxon>
        <taxon>Streptomyces</taxon>
    </lineage>
</organism>
<dbReference type="Pfam" id="PF01370">
    <property type="entry name" value="Epimerase"/>
    <property type="match status" value="1"/>
</dbReference>
<feature type="region of interest" description="Disordered" evidence="1">
    <location>
        <begin position="332"/>
        <end position="354"/>
    </location>
</feature>
<name>A0A891G472_STRVG</name>
<dbReference type="PANTHER" id="PTHR48079:SF6">
    <property type="entry name" value="NAD(P)-BINDING DOMAIN-CONTAINING PROTEIN-RELATED"/>
    <property type="match status" value="1"/>
</dbReference>
<dbReference type="RefSeq" id="WP_063734093.1">
    <property type="nucleotide sequence ID" value="NZ_CP107872.1"/>
</dbReference>
<dbReference type="Gene3D" id="3.40.50.720">
    <property type="entry name" value="NAD(P)-binding Rossmann-like Domain"/>
    <property type="match status" value="1"/>
</dbReference>
<dbReference type="InterPro" id="IPR051783">
    <property type="entry name" value="NAD(P)-dependent_oxidoreduct"/>
</dbReference>
<reference evidence="3" key="1">
    <citation type="submission" date="2020-11" db="EMBL/GenBank/DDBJ databases">
        <authorList>
            <person name="Liu X."/>
        </authorList>
    </citation>
    <scope>NUCLEOTIDE SEQUENCE</scope>
    <source>
        <strain evidence="3">ATCC 13161</strain>
    </source>
</reference>
<dbReference type="AlphaFoldDB" id="A0A891G472"/>
<evidence type="ECO:0000259" key="2">
    <source>
        <dbReference type="Pfam" id="PF01370"/>
    </source>
</evidence>